<keyword evidence="1" id="KW-1133">Transmembrane helix</keyword>
<organism evidence="2 3">
    <name type="scientific">Enterococcus casseliflavus</name>
    <name type="common">Enterococcus flavescens</name>
    <dbReference type="NCBI Taxonomy" id="37734"/>
    <lineage>
        <taxon>Bacteria</taxon>
        <taxon>Bacillati</taxon>
        <taxon>Bacillota</taxon>
        <taxon>Bacilli</taxon>
        <taxon>Lactobacillales</taxon>
        <taxon>Enterococcaceae</taxon>
        <taxon>Enterococcus</taxon>
    </lineage>
</organism>
<keyword evidence="1" id="KW-0472">Membrane</keyword>
<protein>
    <submittedName>
        <fullName evidence="2">Uncharacterized protein</fullName>
    </submittedName>
</protein>
<feature type="transmembrane region" description="Helical" evidence="1">
    <location>
        <begin position="65"/>
        <end position="84"/>
    </location>
</feature>
<sequence>MYKEKNGIIIDVLIMTVKILFASIYDYDRGKNYGNVIVWKVMAKGCATDKVGDYLFLEDSSKSTAAVNFVLDQTMVLCITTIALRYK</sequence>
<dbReference type="Proteomes" id="UP000286288">
    <property type="component" value="Unassembled WGS sequence"/>
</dbReference>
<feature type="transmembrane region" description="Helical" evidence="1">
    <location>
        <begin position="7"/>
        <end position="25"/>
    </location>
</feature>
<dbReference type="AlphaFoldDB" id="A0A415EIJ3"/>
<evidence type="ECO:0000313" key="2">
    <source>
        <dbReference type="EMBL" id="RHK01294.1"/>
    </source>
</evidence>
<gene>
    <name evidence="2" type="ORF">DW084_18515</name>
</gene>
<proteinExistence type="predicted"/>
<reference evidence="2 3" key="1">
    <citation type="submission" date="2018-08" db="EMBL/GenBank/DDBJ databases">
        <title>A genome reference for cultivated species of the human gut microbiota.</title>
        <authorList>
            <person name="Zou Y."/>
            <person name="Xue W."/>
            <person name="Luo G."/>
        </authorList>
    </citation>
    <scope>NUCLEOTIDE SEQUENCE [LARGE SCALE GENOMIC DNA]</scope>
    <source>
        <strain evidence="2 3">AF48-16</strain>
    </source>
</reference>
<evidence type="ECO:0000256" key="1">
    <source>
        <dbReference type="SAM" id="Phobius"/>
    </source>
</evidence>
<dbReference type="EMBL" id="QRMZ01000070">
    <property type="protein sequence ID" value="RHK01294.1"/>
    <property type="molecule type" value="Genomic_DNA"/>
</dbReference>
<name>A0A415EIJ3_ENTCA</name>
<evidence type="ECO:0000313" key="3">
    <source>
        <dbReference type="Proteomes" id="UP000286288"/>
    </source>
</evidence>
<keyword evidence="1" id="KW-0812">Transmembrane</keyword>
<accession>A0A415EIJ3</accession>
<comment type="caution">
    <text evidence="2">The sequence shown here is derived from an EMBL/GenBank/DDBJ whole genome shotgun (WGS) entry which is preliminary data.</text>
</comment>